<sequence>MRYSLSSHKNFITVLLLLFFGRVNGQFINVDATSYTPQQLVADKFIGSQNLSCVSISNVTVSGGNLGAGNSSYGYFNKGTSNLGMNEGIILSTGNILAAPGPKTKPVQSATASGWTGDLDLADATGLPMSELSNATFLEFDFKSTLNKKISFRYMFLSEEYYPGNYKYSDAFAFLIKKKGSTDPYQNIAVVPGTGDPVSVTTINDRDNPKYFDGFIGFYSQQNGSNDSATNFNGQTKILTAVAEIDPGEDYHIKLVIADEGKNANSQYDSAVFLEAGSFTGNIDMIPAIETDDSAIICNGSNVTIQPKNPATDINDSGAKYYWYKDNVSLGLPLNQTSYTTNVPGDYRLEVVLSTGCTLAGNVKVENAPVAVINNSPIMICDDDFDGKYVEKLSNFTGQIVTNFNGDFTVEYYTQSGTKINPDNDFEFTQNPQDITVKVGAFSCTPDTYTLQFYHGSQLQMNYLQQPATIPVFDVCDNEFKGSKTVILDDYIGLMTTETLNPTDVKFYDKISDLKADNPSISKSQTLSPTQAEKTFYIRIKKPGNYCDNYSSFKLRFKQPKKSSILKDTIICKGTTIDLDAGDGFDPALNLGFSSYKWYKESDPLQTSISNNRYGKNLPAGNYIVELGFNGCVYKQPVKISEPQDLVINNVLIEGNKVTILTANGIPPYFYSLDGSPYQSGNVFTVSKGDHIIEVKDACGSVVQKFSIIGIKNVITPNDDGINDFIDYSDLLTKIDPRFEVYDRNGKVVFRGSPENRYIWNGKSAGRELPTSSYWYLLQWNESSTSQRTQKSGWILLKNRN</sequence>
<dbReference type="OrthoDB" id="9765926at2"/>
<evidence type="ECO:0000313" key="2">
    <source>
        <dbReference type="Proteomes" id="UP000281810"/>
    </source>
</evidence>
<accession>A0A3G8YEU6</accession>
<evidence type="ECO:0000313" key="1">
    <source>
        <dbReference type="EMBL" id="AZI41024.1"/>
    </source>
</evidence>
<protein>
    <recommendedName>
        <fullName evidence="3">Gliding motility-associated C-terminal domain-containing protein</fullName>
    </recommendedName>
</protein>
<dbReference type="InterPro" id="IPR049804">
    <property type="entry name" value="Choice_anch_L"/>
</dbReference>
<keyword evidence="2" id="KW-1185">Reference proteome</keyword>
<dbReference type="Proteomes" id="UP000281810">
    <property type="component" value="Chromosome"/>
</dbReference>
<dbReference type="Pfam" id="PF13585">
    <property type="entry name" value="CHU_C"/>
    <property type="match status" value="1"/>
</dbReference>
<gene>
    <name evidence="1" type="ORF">EIB74_14125</name>
</gene>
<proteinExistence type="predicted"/>
<dbReference type="InterPro" id="IPR026341">
    <property type="entry name" value="T9SS_type_B"/>
</dbReference>
<evidence type="ECO:0008006" key="3">
    <source>
        <dbReference type="Google" id="ProtNLM"/>
    </source>
</evidence>
<organism evidence="1 2">
    <name type="scientific">Epilithonimonas vandammei</name>
    <dbReference type="NCBI Taxonomy" id="2487072"/>
    <lineage>
        <taxon>Bacteria</taxon>
        <taxon>Pseudomonadati</taxon>
        <taxon>Bacteroidota</taxon>
        <taxon>Flavobacteriia</taxon>
        <taxon>Flavobacteriales</taxon>
        <taxon>Weeksellaceae</taxon>
        <taxon>Chryseobacterium group</taxon>
        <taxon>Epilithonimonas</taxon>
    </lineage>
</organism>
<dbReference type="NCBIfam" id="NF038133">
    <property type="entry name" value="choice_anch_L"/>
    <property type="match status" value="1"/>
</dbReference>
<name>A0A3G8YEU6_9FLAO</name>
<dbReference type="EMBL" id="CP034161">
    <property type="protein sequence ID" value="AZI41024.1"/>
    <property type="molecule type" value="Genomic_DNA"/>
</dbReference>
<dbReference type="AlphaFoldDB" id="A0A3G8YEU6"/>
<dbReference type="NCBIfam" id="TIGR04131">
    <property type="entry name" value="Bac_Flav_CTERM"/>
    <property type="match status" value="1"/>
</dbReference>
<reference evidence="2" key="1">
    <citation type="submission" date="2018-11" db="EMBL/GenBank/DDBJ databases">
        <title>Proposal to divide the Flavobacteriaceae and reorganize its genera based on Amino Acid Identity values calculated from whole genome sequences.</title>
        <authorList>
            <person name="Nicholson A.C."/>
            <person name="Gulvik C.A."/>
            <person name="Whitney A.M."/>
            <person name="Humrighouse B.W."/>
            <person name="Bell M."/>
            <person name="Holmes B."/>
            <person name="Steigerwalt A.B."/>
            <person name="Villarma A."/>
            <person name="Sheth M."/>
            <person name="Batra D."/>
            <person name="Pryor J."/>
            <person name="Bernardet J.-F."/>
            <person name="Hugo C."/>
            <person name="Kampfer P."/>
            <person name="Newman J.D."/>
            <person name="McQuiston J.R."/>
        </authorList>
    </citation>
    <scope>NUCLEOTIDE SEQUENCE [LARGE SCALE GENOMIC DNA]</scope>
    <source>
        <strain evidence="2">F5649</strain>
    </source>
</reference>